<evidence type="ECO:0000313" key="1">
    <source>
        <dbReference type="EMBL" id="SEG53191.1"/>
    </source>
</evidence>
<keyword evidence="2" id="KW-1185">Reference proteome</keyword>
<dbReference type="Proteomes" id="UP000236731">
    <property type="component" value="Unassembled WGS sequence"/>
</dbReference>
<reference evidence="2" key="1">
    <citation type="submission" date="2016-10" db="EMBL/GenBank/DDBJ databases">
        <authorList>
            <person name="Varghese N."/>
            <person name="Submissions S."/>
        </authorList>
    </citation>
    <scope>NUCLEOTIDE SEQUENCE [LARGE SCALE GENOMIC DNA]</scope>
    <source>
        <strain evidence="2">DSM 22361</strain>
    </source>
</reference>
<protein>
    <submittedName>
        <fullName evidence="1">Uncharacterized protein</fullName>
    </submittedName>
</protein>
<accession>A0A1H6AX93</accession>
<proteinExistence type="predicted"/>
<organism evidence="1 2">
    <name type="scientific">Sphingobacterium lactis</name>
    <dbReference type="NCBI Taxonomy" id="797291"/>
    <lineage>
        <taxon>Bacteria</taxon>
        <taxon>Pseudomonadati</taxon>
        <taxon>Bacteroidota</taxon>
        <taxon>Sphingobacteriia</taxon>
        <taxon>Sphingobacteriales</taxon>
        <taxon>Sphingobacteriaceae</taxon>
        <taxon>Sphingobacterium</taxon>
    </lineage>
</organism>
<dbReference type="EMBL" id="FNUT01000009">
    <property type="protein sequence ID" value="SEG53191.1"/>
    <property type="molecule type" value="Genomic_DNA"/>
</dbReference>
<name>A0A1H6AX93_9SPHI</name>
<evidence type="ECO:0000313" key="2">
    <source>
        <dbReference type="Proteomes" id="UP000236731"/>
    </source>
</evidence>
<gene>
    <name evidence="1" type="ORF">SAMN05421877_10931</name>
</gene>
<dbReference type="AlphaFoldDB" id="A0A1H6AX93"/>
<sequence>MITVQVASMHLQRKHRGNFVGNHSMFIYIFKPGLEYNSKETSRANIR</sequence>